<dbReference type="Proteomes" id="UP001159405">
    <property type="component" value="Unassembled WGS sequence"/>
</dbReference>
<sequence length="104" mass="11695">MAFSYGEVAPNIDTRLIVDLRWSGRVNPRYENCVEFSHTNRNTSGIPPPTFHFRITKEEGDEVHKMMTDMCKAATALGGFIHGSEPSFQKPGLALHITLSTRLF</sequence>
<name>A0ABN8NM08_9CNID</name>
<gene>
    <name evidence="1" type="ORF">PLOB_00019763</name>
</gene>
<comment type="caution">
    <text evidence="1">The sequence shown here is derived from an EMBL/GenBank/DDBJ whole genome shotgun (WGS) entry which is preliminary data.</text>
</comment>
<protein>
    <submittedName>
        <fullName evidence="1">Uncharacterized protein</fullName>
    </submittedName>
</protein>
<dbReference type="EMBL" id="CALNXK010000023">
    <property type="protein sequence ID" value="CAH3110961.1"/>
    <property type="molecule type" value="Genomic_DNA"/>
</dbReference>
<evidence type="ECO:0000313" key="1">
    <source>
        <dbReference type="EMBL" id="CAH3110961.1"/>
    </source>
</evidence>
<keyword evidence="2" id="KW-1185">Reference proteome</keyword>
<accession>A0ABN8NM08</accession>
<proteinExistence type="predicted"/>
<evidence type="ECO:0000313" key="2">
    <source>
        <dbReference type="Proteomes" id="UP001159405"/>
    </source>
</evidence>
<reference evidence="1 2" key="1">
    <citation type="submission" date="2022-05" db="EMBL/GenBank/DDBJ databases">
        <authorList>
            <consortium name="Genoscope - CEA"/>
            <person name="William W."/>
        </authorList>
    </citation>
    <scope>NUCLEOTIDE SEQUENCE [LARGE SCALE GENOMIC DNA]</scope>
</reference>
<dbReference type="SUPFAM" id="SSF54373">
    <property type="entry name" value="FAD-linked reductases, C-terminal domain"/>
    <property type="match status" value="1"/>
</dbReference>
<organism evidence="1 2">
    <name type="scientific">Porites lobata</name>
    <dbReference type="NCBI Taxonomy" id="104759"/>
    <lineage>
        <taxon>Eukaryota</taxon>
        <taxon>Metazoa</taxon>
        <taxon>Cnidaria</taxon>
        <taxon>Anthozoa</taxon>
        <taxon>Hexacorallia</taxon>
        <taxon>Scleractinia</taxon>
        <taxon>Fungiina</taxon>
        <taxon>Poritidae</taxon>
        <taxon>Porites</taxon>
    </lineage>
</organism>